<evidence type="ECO:0000313" key="3">
    <source>
        <dbReference type="Proteomes" id="UP000256503"/>
    </source>
</evidence>
<evidence type="ECO:0000313" key="2">
    <source>
        <dbReference type="EMBL" id="AXM95952.1"/>
    </source>
</evidence>
<dbReference type="InterPro" id="IPR050900">
    <property type="entry name" value="Transposase_IS3/IS150/IS904"/>
</dbReference>
<dbReference type="NCBIfam" id="NF033516">
    <property type="entry name" value="transpos_IS3"/>
    <property type="match status" value="1"/>
</dbReference>
<dbReference type="Pfam" id="PF00665">
    <property type="entry name" value="rve"/>
    <property type="match status" value="1"/>
</dbReference>
<dbReference type="InterPro" id="IPR036397">
    <property type="entry name" value="RNaseH_sf"/>
</dbReference>
<dbReference type="Pfam" id="PF13333">
    <property type="entry name" value="rve_2"/>
    <property type="match status" value="1"/>
</dbReference>
<dbReference type="SUPFAM" id="SSF53098">
    <property type="entry name" value="Ribonuclease H-like"/>
    <property type="match status" value="1"/>
</dbReference>
<dbReference type="AlphaFoldDB" id="A0AAD0VTA8"/>
<name>A0AAD0VTA8_PSEDL</name>
<reference evidence="2 3" key="1">
    <citation type="submission" date="2018-07" db="EMBL/GenBank/DDBJ databases">
        <title>Complete genome sequence of a Pseudomonas plecoglossicida strain pathogenic to the marine fish, Larimichthys crocea.</title>
        <authorList>
            <person name="Tao Z."/>
        </authorList>
    </citation>
    <scope>NUCLEOTIDE SEQUENCE [LARGE SCALE GENOMIC DNA]</scope>
    <source>
        <strain evidence="2 3">XSDHY-P</strain>
    </source>
</reference>
<protein>
    <submittedName>
        <fullName evidence="2">IS3 family transposase</fullName>
    </submittedName>
</protein>
<gene>
    <name evidence="2" type="ORF">DVB73_09245</name>
</gene>
<dbReference type="GO" id="GO:0015074">
    <property type="term" value="P:DNA integration"/>
    <property type="evidence" value="ECO:0007669"/>
    <property type="project" value="InterPro"/>
</dbReference>
<dbReference type="PANTHER" id="PTHR46889:SF4">
    <property type="entry name" value="TRANSPOSASE INSO FOR INSERTION SEQUENCE ELEMENT IS911B-RELATED"/>
    <property type="match status" value="1"/>
</dbReference>
<dbReference type="InterPro" id="IPR001584">
    <property type="entry name" value="Integrase_cat-core"/>
</dbReference>
<evidence type="ECO:0000259" key="1">
    <source>
        <dbReference type="PROSITE" id="PS50994"/>
    </source>
</evidence>
<dbReference type="GO" id="GO:0003676">
    <property type="term" value="F:nucleic acid binding"/>
    <property type="evidence" value="ECO:0007669"/>
    <property type="project" value="InterPro"/>
</dbReference>
<organism evidence="2 3">
    <name type="scientific">Pseudomonas plecoglossicida</name>
    <dbReference type="NCBI Taxonomy" id="70775"/>
    <lineage>
        <taxon>Bacteria</taxon>
        <taxon>Pseudomonadati</taxon>
        <taxon>Pseudomonadota</taxon>
        <taxon>Gammaproteobacteria</taxon>
        <taxon>Pseudomonadales</taxon>
        <taxon>Pseudomonadaceae</taxon>
        <taxon>Pseudomonas</taxon>
    </lineage>
</organism>
<sequence>MLCQRVQVRYAFVAEERAQFPVRLLCRVMGVSVSGFYDYLHRQGRPDPDAQIRIDLRKAYAASRKTYGRPRLVEALRQQAHAVGHKRVDRLMHEEHLQGRSKGGFRPCTTDSHHALPVASNLLDRQFSVQSTTPAWVSDITYISTKEGWLYLAVVLSIQTRQVLGYSLADRMPDDLVERAFMNAWNACLGVYGVVFHSDQGRQYASSKFRFALAKKGFAQSMSRRGNCWDNAVAESFFATLKREEACTVYPTKKQAHLAIASYIHGFYNSSRLHSALGYRSPNEYAKGLRQLAQ</sequence>
<dbReference type="PROSITE" id="PS50994">
    <property type="entry name" value="INTEGRASE"/>
    <property type="match status" value="1"/>
</dbReference>
<dbReference type="PANTHER" id="PTHR46889">
    <property type="entry name" value="TRANSPOSASE INSF FOR INSERTION SEQUENCE IS3B-RELATED"/>
    <property type="match status" value="1"/>
</dbReference>
<dbReference type="InterPro" id="IPR048020">
    <property type="entry name" value="Transpos_IS3"/>
</dbReference>
<feature type="domain" description="Integrase catalytic" evidence="1">
    <location>
        <begin position="113"/>
        <end position="290"/>
    </location>
</feature>
<dbReference type="Proteomes" id="UP000256503">
    <property type="component" value="Chromosome"/>
</dbReference>
<accession>A0AAD0VTA8</accession>
<dbReference type="Gene3D" id="3.30.420.10">
    <property type="entry name" value="Ribonuclease H-like superfamily/Ribonuclease H"/>
    <property type="match status" value="1"/>
</dbReference>
<dbReference type="InterPro" id="IPR012337">
    <property type="entry name" value="RNaseH-like_sf"/>
</dbReference>
<dbReference type="EMBL" id="CP031146">
    <property type="protein sequence ID" value="AXM95952.1"/>
    <property type="molecule type" value="Genomic_DNA"/>
</dbReference>
<dbReference type="Pfam" id="PF13276">
    <property type="entry name" value="HTH_21"/>
    <property type="match status" value="1"/>
</dbReference>
<dbReference type="InterPro" id="IPR025948">
    <property type="entry name" value="HTH-like_dom"/>
</dbReference>
<proteinExistence type="predicted"/>